<gene>
    <name evidence="1" type="ORF">ACFFK8_08320</name>
</gene>
<dbReference type="Gene3D" id="3.40.50.2000">
    <property type="entry name" value="Glycogen Phosphorylase B"/>
    <property type="match status" value="2"/>
</dbReference>
<proteinExistence type="predicted"/>
<dbReference type="GO" id="GO:0016757">
    <property type="term" value="F:glycosyltransferase activity"/>
    <property type="evidence" value="ECO:0007669"/>
    <property type="project" value="UniProtKB-KW"/>
</dbReference>
<dbReference type="PANTHER" id="PTHR12526">
    <property type="entry name" value="GLYCOSYLTRANSFERASE"/>
    <property type="match status" value="1"/>
</dbReference>
<dbReference type="EMBL" id="JBHLZF010000002">
    <property type="protein sequence ID" value="MFB9897795.1"/>
    <property type="molecule type" value="Genomic_DNA"/>
</dbReference>
<dbReference type="PANTHER" id="PTHR12526:SF637">
    <property type="entry name" value="GLYCOSYLTRANSFERASE EPSF-RELATED"/>
    <property type="match status" value="1"/>
</dbReference>
<keyword evidence="1" id="KW-0328">Glycosyltransferase</keyword>
<organism evidence="1 2">
    <name type="scientific">Hallella seregens ATCC 51272</name>
    <dbReference type="NCBI Taxonomy" id="1336250"/>
    <lineage>
        <taxon>Bacteria</taxon>
        <taxon>Pseudomonadati</taxon>
        <taxon>Bacteroidota</taxon>
        <taxon>Bacteroidia</taxon>
        <taxon>Bacteroidales</taxon>
        <taxon>Prevotellaceae</taxon>
        <taxon>Hallella</taxon>
    </lineage>
</organism>
<accession>A0ABV5ZKD8</accession>
<dbReference type="Pfam" id="PF13692">
    <property type="entry name" value="Glyco_trans_1_4"/>
    <property type="match status" value="1"/>
</dbReference>
<dbReference type="RefSeq" id="WP_027951541.1">
    <property type="nucleotide sequence ID" value="NZ_JBHLZF010000002.1"/>
</dbReference>
<evidence type="ECO:0000313" key="1">
    <source>
        <dbReference type="EMBL" id="MFB9897795.1"/>
    </source>
</evidence>
<comment type="caution">
    <text evidence="1">The sequence shown here is derived from an EMBL/GenBank/DDBJ whole genome shotgun (WGS) entry which is preliminary data.</text>
</comment>
<dbReference type="Proteomes" id="UP001589688">
    <property type="component" value="Unassembled WGS sequence"/>
</dbReference>
<name>A0ABV5ZKD8_9BACT</name>
<dbReference type="SUPFAM" id="SSF53756">
    <property type="entry name" value="UDP-Glycosyltransferase/glycogen phosphorylase"/>
    <property type="match status" value="1"/>
</dbReference>
<keyword evidence="1" id="KW-0808">Transferase</keyword>
<evidence type="ECO:0000313" key="2">
    <source>
        <dbReference type="Proteomes" id="UP001589688"/>
    </source>
</evidence>
<reference evidence="1 2" key="1">
    <citation type="submission" date="2024-09" db="EMBL/GenBank/DDBJ databases">
        <authorList>
            <person name="Sun Q."/>
            <person name="Mori K."/>
        </authorList>
    </citation>
    <scope>NUCLEOTIDE SEQUENCE [LARGE SCALE GENOMIC DNA]</scope>
    <source>
        <strain evidence="1 2">ATCC 51272</strain>
    </source>
</reference>
<dbReference type="EC" id="2.4.-.-" evidence="1"/>
<keyword evidence="2" id="KW-1185">Reference proteome</keyword>
<sequence>MKVLIINTCGTYTSTGNITTALYKRLISLGHEVEVCYGYKDGYDKNFHKVCSRMEYYISVLVCRLFGILGFNPLSTRRVKRIIDRMQPDVIQLYNLHGYYIDDIALLKYIKTKGIRTVYSMLDEYPYMGKCAYPGPCTKFQSGCRKCPAISLYPRSLFFDTAHRYFKKKAEAYAQFEHITFTGPQWVIERARLSPLLHGKHLFMLNEPIDTDIFHSRQTVPHSLSKEQLQGKIIILTVAVLSNPRKGGRDFIRLAERFVDKPQFLFIYVGYDLSLAHSDNLIAIPYVYSQEELAEYMSLADLFVCNSKEDTMPNVCLQAMLCGSPILCYNTSGMPYLAPSPIGKYVNDMDDMAHEIEQCQKKDNQISQNCVSFAKEQYGHNDVFDRLLSLY</sequence>
<protein>
    <submittedName>
        <fullName evidence="1">Glycosyltransferase</fullName>
        <ecNumber evidence="1">2.4.-.-</ecNumber>
    </submittedName>
</protein>